<dbReference type="AlphaFoldDB" id="A0A365XXB6"/>
<dbReference type="EMBL" id="QFFJ01000002">
    <property type="protein sequence ID" value="RBL90225.1"/>
    <property type="molecule type" value="Genomic_DNA"/>
</dbReference>
<keyword evidence="2" id="KW-1185">Reference proteome</keyword>
<organism evidence="1 2">
    <name type="scientific">Chitinophaga flava</name>
    <dbReference type="NCBI Taxonomy" id="2259036"/>
    <lineage>
        <taxon>Bacteria</taxon>
        <taxon>Pseudomonadati</taxon>
        <taxon>Bacteroidota</taxon>
        <taxon>Chitinophagia</taxon>
        <taxon>Chitinophagales</taxon>
        <taxon>Chitinophagaceae</taxon>
        <taxon>Chitinophaga</taxon>
    </lineage>
</organism>
<accession>A0A365XXB6</accession>
<dbReference type="InterPro" id="IPR030890">
    <property type="entry name" value="LP_HExxH_w_TonB"/>
</dbReference>
<evidence type="ECO:0000313" key="1">
    <source>
        <dbReference type="EMBL" id="RBL90225.1"/>
    </source>
</evidence>
<evidence type="ECO:0008006" key="3">
    <source>
        <dbReference type="Google" id="ProtNLM"/>
    </source>
</evidence>
<reference evidence="1 2" key="1">
    <citation type="submission" date="2018-05" db="EMBL/GenBank/DDBJ databases">
        <title>Chitinophaga sp. K3CV102501T nov., isolated from isolated from a monsoon evergreen broad-leaved forest soil.</title>
        <authorList>
            <person name="Lv Y."/>
        </authorList>
    </citation>
    <scope>NUCLEOTIDE SEQUENCE [LARGE SCALE GENOMIC DNA]</scope>
    <source>
        <strain evidence="1 2">GDMCC 1.1325</strain>
    </source>
</reference>
<name>A0A365XXB6_9BACT</name>
<dbReference type="PROSITE" id="PS51257">
    <property type="entry name" value="PROKAR_LIPOPROTEIN"/>
    <property type="match status" value="1"/>
</dbReference>
<dbReference type="OrthoDB" id="1113652at2"/>
<evidence type="ECO:0000313" key="2">
    <source>
        <dbReference type="Proteomes" id="UP000253410"/>
    </source>
</evidence>
<gene>
    <name evidence="1" type="ORF">DF182_27560</name>
</gene>
<dbReference type="NCBIfam" id="TIGR04549">
    <property type="entry name" value="LP_HExxH_w_tonB"/>
    <property type="match status" value="1"/>
</dbReference>
<dbReference type="Proteomes" id="UP000253410">
    <property type="component" value="Unassembled WGS sequence"/>
</dbReference>
<comment type="caution">
    <text evidence="1">The sequence shown here is derived from an EMBL/GenBank/DDBJ whole genome shotgun (WGS) entry which is preliminary data.</text>
</comment>
<dbReference type="Pfam" id="PF15890">
    <property type="entry name" value="Peptidase_Mx1"/>
    <property type="match status" value="1"/>
</dbReference>
<dbReference type="Gene3D" id="3.40.390.70">
    <property type="match status" value="1"/>
</dbReference>
<protein>
    <recommendedName>
        <fullName evidence="3">Substrate import-associated zinc metallohydrolase lipoprotein</fullName>
    </recommendedName>
</protein>
<proteinExistence type="predicted"/>
<sequence>MKIFCIMLSFLLVLGVTSCRKKEKVDFEFNKDLDYTPTELDNWLTKNFTDPYNIEVDYRFDRYKGSIDENLVPPSENKVKEQMGMVLSGYIQPYQIAGGNTFVKRCVPKEWVLFGSFSIQSDGSRVLATASGGRNITLYEVNAVNIADPEAVRPRLKTLHHEFTHTLSQIQRLPLEFENISRADYTESWRNSTLYPDKDNDSLGFVSRYARANVMEDFAETAGFLLAYGQLWFDNKAGKIPRSGYDILKKKETAVVNYFRDQFGVDFRKLQREVAFAMYNEFNDKSFQSFEYWFFNQGLFDPKLSYNTATVSADVKTAVDNFKAAVYAYSASAKYVVQDLTYIFTPANATTGTLVVSVPFKTGTNPVIYADYNFTYTQDPVSHSITFVKATQGTGVNYTNAGYFMASFMTNISSYLTGSTFKVDWSVGKPDLSRRDETFFNSGGFYKAGDKTSYLNFQLVKLRK</sequence>